<dbReference type="InterPro" id="IPR011268">
    <property type="entry name" value="Purine_phosphorylase"/>
</dbReference>
<dbReference type="UniPathway" id="UPA00606"/>
<proteinExistence type="inferred from homology"/>
<dbReference type="NCBIfam" id="TIGR01700">
    <property type="entry name" value="PNPH"/>
    <property type="match status" value="1"/>
</dbReference>
<evidence type="ECO:0000256" key="10">
    <source>
        <dbReference type="ARBA" id="ARBA00023929"/>
    </source>
</evidence>
<evidence type="ECO:0000313" key="16">
    <source>
        <dbReference type="Proteomes" id="UP000749559"/>
    </source>
</evidence>
<gene>
    <name evidence="15" type="ORF">OFUS_LOCUS5637</name>
</gene>
<dbReference type="PANTHER" id="PTHR11904:SF9">
    <property type="entry name" value="PURINE NUCLEOSIDE PHOSPHORYLASE-RELATED"/>
    <property type="match status" value="1"/>
</dbReference>
<sequence length="313" mass="34294">MSAATIINGTNGTNGQVNGTNGKNGVSQSSQNMCSYEECDKIAQHLLSKTRHRPKIGIICGSGLGGLAESVENKESFSYKEIPQFPVSTVPGHAGRLVFGKLGGKEVVAMQGRFHPYEGYPLSLCTLPVRVMKLMGVETLIVTNAAGGLNESYEVGDVMVIKDHINMPGFSGNNPLIGENEDKFGPRFPAMSSGYDRNLRKMALEIGKELKFDNFMHEGVYVMLGGPCFETIAECKLLRICGADVTGMSTVHEVIMARHCGMRAFGMSLVTNKCVMDYDEDRKANHEEVLETSKRRGEDMQKLVTKMIERIEV</sequence>
<dbReference type="NCBIfam" id="NF006054">
    <property type="entry name" value="PRK08202.1"/>
    <property type="match status" value="1"/>
</dbReference>
<evidence type="ECO:0000256" key="14">
    <source>
        <dbReference type="SAM" id="MobiDB-lite"/>
    </source>
</evidence>
<dbReference type="PIRSF" id="PIRSF000477">
    <property type="entry name" value="PurNPase"/>
    <property type="match status" value="1"/>
</dbReference>
<comment type="similarity">
    <text evidence="2 13">Belongs to the PNP/MTAP phosphorylase family.</text>
</comment>
<evidence type="ECO:0000313" key="15">
    <source>
        <dbReference type="EMBL" id="CAH1778768.1"/>
    </source>
</evidence>
<dbReference type="FunFam" id="3.40.50.1580:FF:000004">
    <property type="entry name" value="Purine nucleoside phosphorylase"/>
    <property type="match status" value="1"/>
</dbReference>
<dbReference type="InterPro" id="IPR000845">
    <property type="entry name" value="Nucleoside_phosphorylase_d"/>
</dbReference>
<evidence type="ECO:0000256" key="13">
    <source>
        <dbReference type="PIRNR" id="PIRNR000477"/>
    </source>
</evidence>
<dbReference type="InterPro" id="IPR035994">
    <property type="entry name" value="Nucleoside_phosphorylase_sf"/>
</dbReference>
<reference evidence="15" key="1">
    <citation type="submission" date="2022-03" db="EMBL/GenBank/DDBJ databases">
        <authorList>
            <person name="Martin C."/>
        </authorList>
    </citation>
    <scope>NUCLEOTIDE SEQUENCE</scope>
</reference>
<comment type="catalytic activity">
    <reaction evidence="12">
        <text>guanosine + phosphate = alpha-D-ribose 1-phosphate + guanine</text>
        <dbReference type="Rhea" id="RHEA:13233"/>
        <dbReference type="ChEBI" id="CHEBI:16235"/>
        <dbReference type="ChEBI" id="CHEBI:16750"/>
        <dbReference type="ChEBI" id="CHEBI:43474"/>
        <dbReference type="ChEBI" id="CHEBI:57720"/>
        <dbReference type="EC" id="2.4.2.1"/>
    </reaction>
</comment>
<dbReference type="EC" id="2.4.2.1" evidence="4 13"/>
<accession>A0A8J1YAU6</accession>
<dbReference type="PANTHER" id="PTHR11904">
    <property type="entry name" value="METHYLTHIOADENOSINE/PURINE NUCLEOSIDE PHOSPHORYLASE"/>
    <property type="match status" value="1"/>
</dbReference>
<dbReference type="InterPro" id="IPR018099">
    <property type="entry name" value="Purine_phosphorylase-2_CS"/>
</dbReference>
<evidence type="ECO:0000256" key="5">
    <source>
        <dbReference type="ARBA" id="ARBA00013834"/>
    </source>
</evidence>
<comment type="catalytic activity">
    <reaction evidence="10">
        <text>2'-deoxyguanosine + phosphate = 2-deoxy-alpha-D-ribose 1-phosphate + guanine</text>
        <dbReference type="Rhea" id="RHEA:27738"/>
        <dbReference type="ChEBI" id="CHEBI:16235"/>
        <dbReference type="ChEBI" id="CHEBI:17172"/>
        <dbReference type="ChEBI" id="CHEBI:43474"/>
        <dbReference type="ChEBI" id="CHEBI:57259"/>
        <dbReference type="EC" id="2.4.2.1"/>
    </reaction>
</comment>
<evidence type="ECO:0000256" key="1">
    <source>
        <dbReference type="ARBA" id="ARBA00005058"/>
    </source>
</evidence>
<evidence type="ECO:0000256" key="7">
    <source>
        <dbReference type="ARBA" id="ARBA00022679"/>
    </source>
</evidence>
<keyword evidence="6 13" id="KW-0328">Glycosyltransferase</keyword>
<dbReference type="GO" id="GO:0004731">
    <property type="term" value="F:purine-nucleoside phosphorylase activity"/>
    <property type="evidence" value="ECO:0007669"/>
    <property type="project" value="UniProtKB-EC"/>
</dbReference>
<dbReference type="AlphaFoldDB" id="A0A8J1YAU6"/>
<evidence type="ECO:0000256" key="3">
    <source>
        <dbReference type="ARBA" id="ARBA00011233"/>
    </source>
</evidence>
<evidence type="ECO:0000256" key="6">
    <source>
        <dbReference type="ARBA" id="ARBA00022676"/>
    </source>
</evidence>
<evidence type="ECO:0000256" key="4">
    <source>
        <dbReference type="ARBA" id="ARBA00011886"/>
    </source>
</evidence>
<evidence type="ECO:0000256" key="8">
    <source>
        <dbReference type="ARBA" id="ARBA00022726"/>
    </source>
</evidence>
<dbReference type="NCBIfam" id="TIGR01697">
    <property type="entry name" value="PNPH-PUNA-XAPA"/>
    <property type="match status" value="1"/>
</dbReference>
<comment type="subunit">
    <text evidence="3">Homotrimer.</text>
</comment>
<name>A0A8J1YAU6_OWEFU</name>
<dbReference type="Gene3D" id="3.40.50.1580">
    <property type="entry name" value="Nucleoside phosphorylase domain"/>
    <property type="match status" value="1"/>
</dbReference>
<dbReference type="GO" id="GO:0005737">
    <property type="term" value="C:cytoplasm"/>
    <property type="evidence" value="ECO:0007669"/>
    <property type="project" value="TreeGrafter"/>
</dbReference>
<comment type="catalytic activity">
    <reaction evidence="11">
        <text>2'-deoxyinosine + phosphate = 2-deoxy-alpha-D-ribose 1-phosphate + hypoxanthine</text>
        <dbReference type="Rhea" id="RHEA:27750"/>
        <dbReference type="ChEBI" id="CHEBI:17368"/>
        <dbReference type="ChEBI" id="CHEBI:28997"/>
        <dbReference type="ChEBI" id="CHEBI:43474"/>
        <dbReference type="ChEBI" id="CHEBI:57259"/>
        <dbReference type="EC" id="2.4.2.1"/>
    </reaction>
</comment>
<dbReference type="CDD" id="cd09009">
    <property type="entry name" value="PNP-EcPNPII_like"/>
    <property type="match status" value="1"/>
</dbReference>
<dbReference type="Proteomes" id="UP000749559">
    <property type="component" value="Unassembled WGS sequence"/>
</dbReference>
<dbReference type="SUPFAM" id="SSF53167">
    <property type="entry name" value="Purine and uridine phosphorylases"/>
    <property type="match status" value="1"/>
</dbReference>
<comment type="caution">
    <text evidence="15">The sequence shown here is derived from an EMBL/GenBank/DDBJ whole genome shotgun (WGS) entry which is preliminary data.</text>
</comment>
<dbReference type="PROSITE" id="PS01240">
    <property type="entry name" value="PNP_MTAP_2"/>
    <property type="match status" value="1"/>
</dbReference>
<dbReference type="InterPro" id="IPR011270">
    <property type="entry name" value="Pur_Nuc_Pase_Ino/Guo-sp"/>
</dbReference>
<keyword evidence="7 13" id="KW-0808">Transferase</keyword>
<protein>
    <recommendedName>
        <fullName evidence="5 13">Purine nucleoside phosphorylase</fullName>
        <ecNumber evidence="4 13">2.4.2.1</ecNumber>
    </recommendedName>
    <alternativeName>
        <fullName evidence="13">Inosine-guanosine phosphorylase</fullName>
    </alternativeName>
</protein>
<keyword evidence="16" id="KW-1185">Reference proteome</keyword>
<comment type="function">
    <text evidence="13">The purine nucleoside phosphorylases catalyze the phosphorolytic breakdown of the N-glycosidic bond in the beta-(deoxy)ribonucleoside molecules, with the formation of the corresponding free purine bases and pentose-1-phosphate.</text>
</comment>
<dbReference type="OrthoDB" id="10261782at2759"/>
<comment type="catalytic activity">
    <reaction evidence="9">
        <text>inosine + phosphate = alpha-D-ribose 1-phosphate + hypoxanthine</text>
        <dbReference type="Rhea" id="RHEA:27646"/>
        <dbReference type="ChEBI" id="CHEBI:17368"/>
        <dbReference type="ChEBI" id="CHEBI:17596"/>
        <dbReference type="ChEBI" id="CHEBI:43474"/>
        <dbReference type="ChEBI" id="CHEBI:57720"/>
        <dbReference type="EC" id="2.4.2.1"/>
    </reaction>
</comment>
<evidence type="ECO:0000256" key="2">
    <source>
        <dbReference type="ARBA" id="ARBA00006751"/>
    </source>
</evidence>
<feature type="compositionally biased region" description="Low complexity" evidence="14">
    <location>
        <begin position="8"/>
        <end position="25"/>
    </location>
</feature>
<feature type="region of interest" description="Disordered" evidence="14">
    <location>
        <begin position="1"/>
        <end position="27"/>
    </location>
</feature>
<dbReference type="Pfam" id="PF01048">
    <property type="entry name" value="PNP_UDP_1"/>
    <property type="match status" value="1"/>
</dbReference>
<evidence type="ECO:0000256" key="12">
    <source>
        <dbReference type="ARBA" id="ARBA00023970"/>
    </source>
</evidence>
<organism evidence="15 16">
    <name type="scientific">Owenia fusiformis</name>
    <name type="common">Polychaete worm</name>
    <dbReference type="NCBI Taxonomy" id="6347"/>
    <lineage>
        <taxon>Eukaryota</taxon>
        <taxon>Metazoa</taxon>
        <taxon>Spiralia</taxon>
        <taxon>Lophotrochozoa</taxon>
        <taxon>Annelida</taxon>
        <taxon>Polychaeta</taxon>
        <taxon>Sedentaria</taxon>
        <taxon>Canalipalpata</taxon>
        <taxon>Sabellida</taxon>
        <taxon>Oweniida</taxon>
        <taxon>Oweniidae</taxon>
        <taxon>Owenia</taxon>
    </lineage>
</organism>
<keyword evidence="8" id="KW-0660">Purine salvage</keyword>
<dbReference type="GO" id="GO:0006166">
    <property type="term" value="P:purine ribonucleoside salvage"/>
    <property type="evidence" value="ECO:0007669"/>
    <property type="project" value="UniProtKB-KW"/>
</dbReference>
<evidence type="ECO:0000256" key="9">
    <source>
        <dbReference type="ARBA" id="ARBA00023918"/>
    </source>
</evidence>
<evidence type="ECO:0000256" key="11">
    <source>
        <dbReference type="ARBA" id="ARBA00023950"/>
    </source>
</evidence>
<comment type="pathway">
    <text evidence="1 13">Purine metabolism; purine nucleoside salvage.</text>
</comment>
<dbReference type="EMBL" id="CAIIXF020000003">
    <property type="protein sequence ID" value="CAH1778768.1"/>
    <property type="molecule type" value="Genomic_DNA"/>
</dbReference>